<protein>
    <submittedName>
        <fullName evidence="2">Uncharacterized conserved protein</fullName>
    </submittedName>
</protein>
<feature type="signal peptide" evidence="1">
    <location>
        <begin position="1"/>
        <end position="25"/>
    </location>
</feature>
<accession>A0A0K6IK72</accession>
<feature type="chain" id="PRO_5005505583" evidence="1">
    <location>
        <begin position="26"/>
        <end position="166"/>
    </location>
</feature>
<sequence length="166" mass="18016">MNKFPALFLTTNILMSSVFPILSHAASETSVVAKDNVIEVHKSPTCGCCSGWAKHMEESGFKTHVNHPQNLTDMKNQMGVLANARSCHTAISQQGYIFEGHIPAKLIKQFISNPPEGAKGLVVPAMPVGSPGMEYNQQFMPYSVLLLNQDGTVSPYAEINSPADQI</sequence>
<organism evidence="2 3">
    <name type="scientific">Marinomonas fungiae</name>
    <dbReference type="NCBI Taxonomy" id="1137284"/>
    <lineage>
        <taxon>Bacteria</taxon>
        <taxon>Pseudomonadati</taxon>
        <taxon>Pseudomonadota</taxon>
        <taxon>Gammaproteobacteria</taxon>
        <taxon>Oceanospirillales</taxon>
        <taxon>Oceanospirillaceae</taxon>
        <taxon>Marinomonas</taxon>
    </lineage>
</organism>
<dbReference type="Pfam" id="PF04214">
    <property type="entry name" value="DUF411"/>
    <property type="match status" value="1"/>
</dbReference>
<dbReference type="InterPro" id="IPR007332">
    <property type="entry name" value="DUF411"/>
</dbReference>
<keyword evidence="1" id="KW-0732">Signal</keyword>
<proteinExistence type="predicted"/>
<evidence type="ECO:0000313" key="3">
    <source>
        <dbReference type="Proteomes" id="UP000182769"/>
    </source>
</evidence>
<dbReference type="AlphaFoldDB" id="A0A0K6IK72"/>
<reference evidence="3" key="1">
    <citation type="submission" date="2015-08" db="EMBL/GenBank/DDBJ databases">
        <authorList>
            <person name="Varghese N."/>
        </authorList>
    </citation>
    <scope>NUCLEOTIDE SEQUENCE [LARGE SCALE GENOMIC DNA]</scope>
    <source>
        <strain evidence="3">JCM 18476</strain>
    </source>
</reference>
<dbReference type="RefSeq" id="WP_055462433.1">
    <property type="nucleotide sequence ID" value="NZ_CYHG01000003.1"/>
</dbReference>
<dbReference type="Proteomes" id="UP000182769">
    <property type="component" value="Unassembled WGS sequence"/>
</dbReference>
<keyword evidence="3" id="KW-1185">Reference proteome</keyword>
<evidence type="ECO:0000256" key="1">
    <source>
        <dbReference type="SAM" id="SignalP"/>
    </source>
</evidence>
<dbReference type="EMBL" id="CYHG01000003">
    <property type="protein sequence ID" value="CUB03481.1"/>
    <property type="molecule type" value="Genomic_DNA"/>
</dbReference>
<dbReference type="OrthoDB" id="14727at2"/>
<name>A0A0K6IK72_9GAMM</name>
<gene>
    <name evidence="2" type="ORF">Ga0061065_103332</name>
</gene>
<evidence type="ECO:0000313" key="2">
    <source>
        <dbReference type="EMBL" id="CUB03481.1"/>
    </source>
</evidence>